<dbReference type="OrthoDB" id="1097442at2"/>
<evidence type="ECO:0000313" key="3">
    <source>
        <dbReference type="Proteomes" id="UP000267418"/>
    </source>
</evidence>
<dbReference type="PROSITE" id="PS50943">
    <property type="entry name" value="HTH_CROC1"/>
    <property type="match status" value="1"/>
</dbReference>
<dbReference type="Pfam" id="PF01381">
    <property type="entry name" value="HTH_3"/>
    <property type="match status" value="1"/>
</dbReference>
<dbReference type="EMBL" id="RXOE01000002">
    <property type="protein sequence ID" value="RTQ35648.1"/>
    <property type="molecule type" value="Genomic_DNA"/>
</dbReference>
<evidence type="ECO:0000259" key="1">
    <source>
        <dbReference type="PROSITE" id="PS50943"/>
    </source>
</evidence>
<dbReference type="SUPFAM" id="SSF47413">
    <property type="entry name" value="lambda repressor-like DNA-binding domains"/>
    <property type="match status" value="1"/>
</dbReference>
<dbReference type="InterPro" id="IPR001387">
    <property type="entry name" value="Cro/C1-type_HTH"/>
</dbReference>
<organism evidence="2 3">
    <name type="scientific">Variovorax gossypii</name>
    <dbReference type="NCBI Taxonomy" id="1679495"/>
    <lineage>
        <taxon>Bacteria</taxon>
        <taxon>Pseudomonadati</taxon>
        <taxon>Pseudomonadota</taxon>
        <taxon>Betaproteobacteria</taxon>
        <taxon>Burkholderiales</taxon>
        <taxon>Comamonadaceae</taxon>
        <taxon>Variovorax</taxon>
    </lineage>
</organism>
<dbReference type="InterPro" id="IPR010982">
    <property type="entry name" value="Lambda_DNA-bd_dom_sf"/>
</dbReference>
<dbReference type="GO" id="GO:0003677">
    <property type="term" value="F:DNA binding"/>
    <property type="evidence" value="ECO:0007669"/>
    <property type="project" value="InterPro"/>
</dbReference>
<accession>A0A431TQ07</accession>
<evidence type="ECO:0000313" key="2">
    <source>
        <dbReference type="EMBL" id="RTQ35648.1"/>
    </source>
</evidence>
<dbReference type="SMART" id="SM00530">
    <property type="entry name" value="HTH_XRE"/>
    <property type="match status" value="1"/>
</dbReference>
<dbReference type="CDD" id="cd00093">
    <property type="entry name" value="HTH_XRE"/>
    <property type="match status" value="1"/>
</dbReference>
<comment type="caution">
    <text evidence="2">The sequence shown here is derived from an EMBL/GenBank/DDBJ whole genome shotgun (WGS) entry which is preliminary data.</text>
</comment>
<feature type="domain" description="HTH cro/C1-type" evidence="1">
    <location>
        <begin position="22"/>
        <end position="76"/>
    </location>
</feature>
<name>A0A431TQ07_9BURK</name>
<proteinExistence type="predicted"/>
<dbReference type="Proteomes" id="UP000267418">
    <property type="component" value="Unassembled WGS sequence"/>
</dbReference>
<protein>
    <submittedName>
        <fullName evidence="2">XRE family transcriptional regulator</fullName>
    </submittedName>
</protein>
<gene>
    <name evidence="2" type="ORF">EJP69_07935</name>
</gene>
<dbReference type="AlphaFoldDB" id="A0A431TQ07"/>
<reference evidence="2 3" key="1">
    <citation type="submission" date="2018-12" db="EMBL/GenBank/DDBJ databases">
        <title>The genome of Variovorax gossypii DSM 100435.</title>
        <authorList>
            <person name="Gao J."/>
            <person name="Sun J."/>
        </authorList>
    </citation>
    <scope>NUCLEOTIDE SEQUENCE [LARGE SCALE GENOMIC DNA]</scope>
    <source>
        <strain evidence="2 3">DSM 100435</strain>
    </source>
</reference>
<sequence length="90" mass="10318">MVNRVSATRKKVPELVLFGEAVRQRRKELGYSQEAFGDACEIDRSYIGGIERGEHNLALINILKIIATLEMQPSEFFQALDRPRKKLRSN</sequence>
<keyword evidence="3" id="KW-1185">Reference proteome</keyword>
<dbReference type="Gene3D" id="1.10.260.40">
    <property type="entry name" value="lambda repressor-like DNA-binding domains"/>
    <property type="match status" value="1"/>
</dbReference>